<evidence type="ECO:0000256" key="2">
    <source>
        <dbReference type="SAM" id="MobiDB-lite"/>
    </source>
</evidence>
<feature type="compositionally biased region" description="Basic and acidic residues" evidence="2">
    <location>
        <begin position="39"/>
        <end position="51"/>
    </location>
</feature>
<feature type="region of interest" description="Disordered" evidence="2">
    <location>
        <begin position="37"/>
        <end position="104"/>
    </location>
</feature>
<keyword evidence="1" id="KW-0175">Coiled coil</keyword>
<keyword evidence="3" id="KW-0732">Signal</keyword>
<evidence type="ECO:0000313" key="4">
    <source>
        <dbReference type="EMBL" id="AIG26105.1"/>
    </source>
</evidence>
<evidence type="ECO:0000313" key="5">
    <source>
        <dbReference type="Proteomes" id="UP000005850"/>
    </source>
</evidence>
<feature type="coiled-coil region" evidence="1">
    <location>
        <begin position="109"/>
        <end position="136"/>
    </location>
</feature>
<organism evidence="4 5">
    <name type="scientific">Brevibacillus laterosporus LMG 15441</name>
    <dbReference type="NCBI Taxonomy" id="1042163"/>
    <lineage>
        <taxon>Bacteria</taxon>
        <taxon>Bacillati</taxon>
        <taxon>Bacillota</taxon>
        <taxon>Bacilli</taxon>
        <taxon>Bacillales</taxon>
        <taxon>Paenibacillaceae</taxon>
        <taxon>Brevibacillus</taxon>
    </lineage>
</organism>
<sequence>MNFRLVTFVILLSLVSQTILTPFQAFAASDELSTISKSEAQKESTDLHQGSEEDNSPDDTPIVFPTESSESSEDIELKEQVSRNITDSIEKEPENNISDTNKDSTVLEEVEKIEELEETEANVDDFKKRNKRAIAAVKEEVTVHKGETIVFESDTAISISSNAKSSKNNLYHYIKYDTKGAPVEFFENAQGGKSIKGKMIATVITDEPVTFTYPTEVKVSFPNTPALRTVELEGNESYTFTNTSDFKFYVKARGETKSPSPKYDFSLYDSDDNLIKALVAQGSGSQAGGVLLKPGEKAVVTTISGDSIRFLAPFDLTTGGHSDTPALNRTELALDESLTLTNISNKLIHLQTNASSKKPFKYVKYKSNGEPGLLNLKHTTNTSISPGETIVVSPSTSEPVTFIYHPLQFRNEDESDPPFYEQVLQKGDSYYFDNLSDFPLSLKEIRVSSSDKFDYKIYDDEGNFVREFVNTSIPPKLSPNGRALISNVSDNPITIYSHYRYLSSTDSAEPALERVALHEGETIEFVNISDKAEKIRTDTSKKDDNLVHMAKYKSDGSIRSDAFSYLWGSVVGTNSKEKTVLRNEKIVFTSISKNPATFIYNKDNFSMRYSKKEALTYKLLHQGESITLYNNTDHDTLLKSFGIREKSKYNYKRYLKDGRTQEYEGYINNTALPAHSRVTITLLSEEPITFYGPTELITEAASMLPTYNTLELHSSQTLDQENSDTLYYKFTTNKSGLHRLFTDSIDVNSTDIKIYEDPQLTTLITESSENITLGSSHYKRAEALLRGNQTYYVQLTGANSGRSITLEEDFDSTPQDATLGTLNAIYDFDLSSVFDIDYYRYILPESSQLNIILPKGIATIENGNGDILKIIVAGSDDTVFIPENPGVYFVKQQLNPEEPQYRTKRSIGSSKGKFAVKDLTPTPIFTPIVSVPGSKQPVSFKWKYLSPHNKTIFEVYLKVDGKKKYLVYRNEKNELFEANKNYSFLWDGFINVNQEGFGAYAGNGRYTVSIFAEDAPQFKYEADVIVNNSIAAAEINADLLISKYNSTIPQAKISEMQMLLEKMSFYEGEITGKYDTETLMAVIAYENVLNKWSRQLAVEVYTKGTGYFSEVGQIDNRILNYAKIDAGLGRDKYGSIYDILYMGDTLILTEATSGVATEAIVILSKGSKLLKKVIKTFNKVNDPIDALTKKIVKNLVEKIRLKDPVWKSIDLLEKHVVKRIKKGHLPKGTTAKDLNNKIKEIMSNPENEVYEYFLEHFEQKYYVFSDKEWIVIIGENGMMETTFPPDDGTKKYLIPDKGYKKLGKIKELIK</sequence>
<proteinExistence type="predicted"/>
<dbReference type="Proteomes" id="UP000005850">
    <property type="component" value="Chromosome"/>
</dbReference>
<feature type="signal peptide" evidence="3">
    <location>
        <begin position="1"/>
        <end position="27"/>
    </location>
</feature>
<dbReference type="HOGENOM" id="CLU_262036_0_0_9"/>
<dbReference type="STRING" id="1042163.BRLA_c017820"/>
<reference evidence="4 5" key="1">
    <citation type="journal article" date="2011" name="J. Bacteriol.">
        <title>Genome sequence of Brevibacillus laterosporus LMG 15441, a pathogen of invertebrates.</title>
        <authorList>
            <person name="Djukic M."/>
            <person name="Poehlein A."/>
            <person name="Thurmer A."/>
            <person name="Daniel R."/>
        </authorList>
    </citation>
    <scope>NUCLEOTIDE SEQUENCE [LARGE SCALE GENOMIC DNA]</scope>
    <source>
        <strain evidence="4 5">LMG 15441</strain>
    </source>
</reference>
<feature type="chain" id="PRO_5001709270" evidence="3">
    <location>
        <begin position="28"/>
        <end position="1310"/>
    </location>
</feature>
<dbReference type="EMBL" id="CP007806">
    <property type="protein sequence ID" value="AIG26105.1"/>
    <property type="molecule type" value="Genomic_DNA"/>
</dbReference>
<dbReference type="eggNOG" id="ENOG5032TYE">
    <property type="taxonomic scope" value="Bacteria"/>
</dbReference>
<keyword evidence="5" id="KW-1185">Reference proteome</keyword>
<dbReference type="KEGG" id="blr:BRLA_c017820"/>
<gene>
    <name evidence="4" type="ORF">BRLA_c017820</name>
</gene>
<evidence type="ECO:0000256" key="3">
    <source>
        <dbReference type="SAM" id="SignalP"/>
    </source>
</evidence>
<protein>
    <submittedName>
        <fullName evidence="4">Uncharacterized protein</fullName>
    </submittedName>
</protein>
<dbReference type="RefSeq" id="WP_003337766.1">
    <property type="nucleotide sequence ID" value="NZ_CP007806.1"/>
</dbReference>
<accession>A0A075R963</accession>
<evidence type="ECO:0000256" key="1">
    <source>
        <dbReference type="SAM" id="Coils"/>
    </source>
</evidence>
<name>A0A075R963_BRELA</name>